<evidence type="ECO:0000313" key="2">
    <source>
        <dbReference type="Proteomes" id="UP000053144"/>
    </source>
</evidence>
<dbReference type="Proteomes" id="UP000053144">
    <property type="component" value="Chromosome 10"/>
</dbReference>
<name>A0A0L9VLZ1_PHAAN</name>
<protein>
    <submittedName>
        <fullName evidence="1">Uncharacterized protein</fullName>
    </submittedName>
</protein>
<reference evidence="2" key="1">
    <citation type="journal article" date="2015" name="Proc. Natl. Acad. Sci. U.S.A.">
        <title>Genome sequencing of adzuki bean (Vigna angularis) provides insight into high starch and low fat accumulation and domestication.</title>
        <authorList>
            <person name="Yang K."/>
            <person name="Tian Z."/>
            <person name="Chen C."/>
            <person name="Luo L."/>
            <person name="Zhao B."/>
            <person name="Wang Z."/>
            <person name="Yu L."/>
            <person name="Li Y."/>
            <person name="Sun Y."/>
            <person name="Li W."/>
            <person name="Chen Y."/>
            <person name="Li Y."/>
            <person name="Zhang Y."/>
            <person name="Ai D."/>
            <person name="Zhao J."/>
            <person name="Shang C."/>
            <person name="Ma Y."/>
            <person name="Wu B."/>
            <person name="Wang M."/>
            <person name="Gao L."/>
            <person name="Sun D."/>
            <person name="Zhang P."/>
            <person name="Guo F."/>
            <person name="Wang W."/>
            <person name="Li Y."/>
            <person name="Wang J."/>
            <person name="Varshney R.K."/>
            <person name="Wang J."/>
            <person name="Ling H.Q."/>
            <person name="Wan P."/>
        </authorList>
    </citation>
    <scope>NUCLEOTIDE SEQUENCE</scope>
    <source>
        <strain evidence="2">cv. Jingnong 6</strain>
    </source>
</reference>
<dbReference type="AlphaFoldDB" id="A0A0L9VLZ1"/>
<dbReference type="Gramene" id="KOM55917">
    <property type="protein sequence ID" value="KOM55917"/>
    <property type="gene ID" value="LR48_Vigan10g180900"/>
</dbReference>
<accession>A0A0L9VLZ1</accession>
<sequence length="172" mass="19565">MHQMKQVDACSRLSTQVKSNSTLKVKARESQRISSSHLPSHIIILSFSIIRISLLRSIHITPVSPITSFLVACITSIATRAFFPHEFPSAQHYIFISRIFIYVLSRWLSSTTNHIIPADLPNLRIHGSNRFFSCFSVLQLKRISDFLLLADVPRTAVHQVVIRAQVLPRFES</sequence>
<dbReference type="EMBL" id="CM003380">
    <property type="protein sequence ID" value="KOM55917.1"/>
    <property type="molecule type" value="Genomic_DNA"/>
</dbReference>
<organism evidence="1 2">
    <name type="scientific">Phaseolus angularis</name>
    <name type="common">Azuki bean</name>
    <name type="synonym">Vigna angularis</name>
    <dbReference type="NCBI Taxonomy" id="3914"/>
    <lineage>
        <taxon>Eukaryota</taxon>
        <taxon>Viridiplantae</taxon>
        <taxon>Streptophyta</taxon>
        <taxon>Embryophyta</taxon>
        <taxon>Tracheophyta</taxon>
        <taxon>Spermatophyta</taxon>
        <taxon>Magnoliopsida</taxon>
        <taxon>eudicotyledons</taxon>
        <taxon>Gunneridae</taxon>
        <taxon>Pentapetalae</taxon>
        <taxon>rosids</taxon>
        <taxon>fabids</taxon>
        <taxon>Fabales</taxon>
        <taxon>Fabaceae</taxon>
        <taxon>Papilionoideae</taxon>
        <taxon>50 kb inversion clade</taxon>
        <taxon>NPAAA clade</taxon>
        <taxon>indigoferoid/millettioid clade</taxon>
        <taxon>Phaseoleae</taxon>
        <taxon>Vigna</taxon>
    </lineage>
</organism>
<gene>
    <name evidence="1" type="ORF">LR48_Vigan10g180900</name>
</gene>
<proteinExistence type="predicted"/>
<evidence type="ECO:0000313" key="1">
    <source>
        <dbReference type="EMBL" id="KOM55917.1"/>
    </source>
</evidence>